<evidence type="ECO:0000313" key="4">
    <source>
        <dbReference type="Proteomes" id="UP000228380"/>
    </source>
</evidence>
<accession>A0A8B9ABT4</accession>
<dbReference type="OrthoDB" id="306690at2759"/>
<reference evidence="4" key="1">
    <citation type="journal article" date="2019" name="Nat. Commun.">
        <title>Genome-wide association mapping of date palm fruit traits.</title>
        <authorList>
            <person name="Hazzouri K.M."/>
            <person name="Gros-Balthazard M."/>
            <person name="Flowers J.M."/>
            <person name="Copetti D."/>
            <person name="Lemansour A."/>
            <person name="Lebrun M."/>
            <person name="Masmoudi K."/>
            <person name="Ferrand S."/>
            <person name="Dhar M.I."/>
            <person name="Fresquez Z.A."/>
            <person name="Rosas U."/>
            <person name="Zhang J."/>
            <person name="Talag J."/>
            <person name="Lee S."/>
            <person name="Kudrna D."/>
            <person name="Powell R.F."/>
            <person name="Leitch I.J."/>
            <person name="Krueger R.R."/>
            <person name="Wing R.A."/>
            <person name="Amiri K.M.A."/>
            <person name="Purugganan M.D."/>
        </authorList>
    </citation>
    <scope>NUCLEOTIDE SEQUENCE [LARGE SCALE GENOMIC DNA]</scope>
    <source>
        <strain evidence="4">cv. Khalas</strain>
    </source>
</reference>
<dbReference type="PANTHER" id="PTHR12357:SF127">
    <property type="entry name" value="YTH DOMAIN-CONTAINING FAMILY PROTEIN"/>
    <property type="match status" value="1"/>
</dbReference>
<sequence length="628" mass="68705">MDAAAKPEKAIEDAMKNLKIDLPPKASNVKMCGLKDASPSDSTSCISSEDATSSIKESEVDQKALVGDQCMYYYGYYYPGLALILCVLSAFERYIFPLSDGRAGTGFNGSFGEWDDQSYLLGSDGLEMQPPAVQADNGSFVYYMPGIQPGYTSYSTFLPGAMVGVDGQYLSQQPYYPTPIIPQPLASPGPVPQPVSYGPELVPAYPWDPSLLFPGALQGKTINGNPSNPCSKPNFSSQSHTLAHSKASPTTTSTSETKGSSPALDVSLTPAVRGQPLKQANKVAAAVLSKGYLPINKFASYTNQGKGGLLYPSSSINLKEDGRSLVGSEKLKARNKLHGLGDFDLLNEQNRGPRTNSSKSSWNSEVAPVGSLTAEKNQNSSISISAIVNKDDFNHPDFPTKYDHALFYVIKSYSEDDIHKSIKYNVWASTSNGNQRLDNAFQVAQEKMAGNGSKCPVFLFFSVNASGQFCGVAEMIGRVDFGKNMDFWQQDKWNGFFPVKWHIIKDVPNRQFRHIILENNDNKPVTNSRDAQEVKFPQGTEMLNIFKSYSSKASILDDFGFYENRQKGMQEKRSKQPTPNLVLSMPKADELAQFAKQGDPKFEVSSPQLTEMAAGKTKEDQTMVVAAK</sequence>
<feature type="compositionally biased region" description="Low complexity" evidence="2">
    <location>
        <begin position="248"/>
        <end position="261"/>
    </location>
</feature>
<protein>
    <recommendedName>
        <fullName evidence="1">YTH domain-containing family protein</fullName>
    </recommendedName>
</protein>
<dbReference type="GeneID" id="103714186"/>
<dbReference type="InterPro" id="IPR045168">
    <property type="entry name" value="YTH_prot"/>
</dbReference>
<dbReference type="GO" id="GO:0061157">
    <property type="term" value="P:mRNA destabilization"/>
    <property type="evidence" value="ECO:0007669"/>
    <property type="project" value="TreeGrafter"/>
</dbReference>
<evidence type="ECO:0000256" key="2">
    <source>
        <dbReference type="SAM" id="MobiDB-lite"/>
    </source>
</evidence>
<dbReference type="GO" id="GO:0005737">
    <property type="term" value="C:cytoplasm"/>
    <property type="evidence" value="ECO:0007669"/>
    <property type="project" value="TreeGrafter"/>
</dbReference>
<organism evidence="4 5">
    <name type="scientific">Phoenix dactylifera</name>
    <name type="common">Date palm</name>
    <dbReference type="NCBI Taxonomy" id="42345"/>
    <lineage>
        <taxon>Eukaryota</taxon>
        <taxon>Viridiplantae</taxon>
        <taxon>Streptophyta</taxon>
        <taxon>Embryophyta</taxon>
        <taxon>Tracheophyta</taxon>
        <taxon>Spermatophyta</taxon>
        <taxon>Magnoliopsida</taxon>
        <taxon>Liliopsida</taxon>
        <taxon>Arecaceae</taxon>
        <taxon>Coryphoideae</taxon>
        <taxon>Phoeniceae</taxon>
        <taxon>Phoenix</taxon>
    </lineage>
</organism>
<feature type="compositionally biased region" description="Polar residues" evidence="2">
    <location>
        <begin position="347"/>
        <end position="364"/>
    </location>
</feature>
<feature type="compositionally biased region" description="Polar residues" evidence="2">
    <location>
        <begin position="222"/>
        <end position="242"/>
    </location>
</feature>
<comment type="similarity">
    <text evidence="1">Belongs to the YTHDF family.</text>
</comment>
<evidence type="ECO:0000313" key="5">
    <source>
        <dbReference type="RefSeq" id="XP_038981388.1"/>
    </source>
</evidence>
<dbReference type="AlphaFoldDB" id="A0A8B9ABT4"/>
<dbReference type="PANTHER" id="PTHR12357">
    <property type="entry name" value="YTH YT521-B HOMOLOGY DOMAIN-CONTAINING"/>
    <property type="match status" value="1"/>
</dbReference>
<keyword evidence="4" id="KW-1185">Reference proteome</keyword>
<dbReference type="CDD" id="cd21134">
    <property type="entry name" value="YTH"/>
    <property type="match status" value="1"/>
</dbReference>
<evidence type="ECO:0000256" key="1">
    <source>
        <dbReference type="RuleBase" id="RU369095"/>
    </source>
</evidence>
<dbReference type="PROSITE" id="PS50882">
    <property type="entry name" value="YTH"/>
    <property type="match status" value="1"/>
</dbReference>
<proteinExistence type="inferred from homology"/>
<dbReference type="GO" id="GO:0003729">
    <property type="term" value="F:mRNA binding"/>
    <property type="evidence" value="ECO:0007669"/>
    <property type="project" value="UniProtKB-UniRule"/>
</dbReference>
<feature type="region of interest" description="Disordered" evidence="2">
    <location>
        <begin position="222"/>
        <end position="266"/>
    </location>
</feature>
<dbReference type="Gene3D" id="3.10.590.10">
    <property type="entry name" value="ph1033 like domains"/>
    <property type="match status" value="1"/>
</dbReference>
<name>A0A8B9ABT4_PHODC</name>
<keyword evidence="1" id="KW-0694">RNA-binding</keyword>
<feature type="domain" description="YTH" evidence="3">
    <location>
        <begin position="405"/>
        <end position="546"/>
    </location>
</feature>
<reference evidence="5" key="2">
    <citation type="submission" date="2025-08" db="UniProtKB">
        <authorList>
            <consortium name="RefSeq"/>
        </authorList>
    </citation>
    <scope>IDENTIFICATION</scope>
    <source>
        <tissue evidence="5">Young leaves</tissue>
    </source>
</reference>
<dbReference type="GO" id="GO:1990247">
    <property type="term" value="F:N6-methyladenosine-containing RNA reader activity"/>
    <property type="evidence" value="ECO:0007669"/>
    <property type="project" value="UniProtKB-UniRule"/>
</dbReference>
<dbReference type="KEGG" id="pda:103714186"/>
<comment type="function">
    <text evidence="1">Specifically recognizes and binds N6-methyladenosine (m6A)-containing RNAs, and regulates mRNA stability. M6A is a modification present at internal sites of mRNAs and some non-coding RNAs and plays a role in mRNA stability and processing.</text>
</comment>
<gene>
    <name evidence="5" type="primary">LOC103714186</name>
</gene>
<dbReference type="Proteomes" id="UP000228380">
    <property type="component" value="Chromosome 4"/>
</dbReference>
<evidence type="ECO:0000259" key="3">
    <source>
        <dbReference type="PROSITE" id="PS50882"/>
    </source>
</evidence>
<dbReference type="InterPro" id="IPR007275">
    <property type="entry name" value="YTH_domain"/>
</dbReference>
<dbReference type="Pfam" id="PF04146">
    <property type="entry name" value="YTH"/>
    <property type="match status" value="1"/>
</dbReference>
<dbReference type="RefSeq" id="XP_038981388.1">
    <property type="nucleotide sequence ID" value="XM_039125460.1"/>
</dbReference>
<feature type="region of interest" description="Disordered" evidence="2">
    <location>
        <begin position="343"/>
        <end position="374"/>
    </location>
</feature>